<dbReference type="OrthoDB" id="79627at2759"/>
<gene>
    <name evidence="2" type="ORF">SDRG_16299</name>
</gene>
<dbReference type="AlphaFoldDB" id="T0PXT6"/>
<dbReference type="Proteomes" id="UP000030762">
    <property type="component" value="Unassembled WGS sequence"/>
</dbReference>
<keyword evidence="1" id="KW-0812">Transmembrane</keyword>
<evidence type="ECO:0000256" key="1">
    <source>
        <dbReference type="SAM" id="Phobius"/>
    </source>
</evidence>
<feature type="transmembrane region" description="Helical" evidence="1">
    <location>
        <begin position="244"/>
        <end position="268"/>
    </location>
</feature>
<organism evidence="2 3">
    <name type="scientific">Saprolegnia diclina (strain VS20)</name>
    <dbReference type="NCBI Taxonomy" id="1156394"/>
    <lineage>
        <taxon>Eukaryota</taxon>
        <taxon>Sar</taxon>
        <taxon>Stramenopiles</taxon>
        <taxon>Oomycota</taxon>
        <taxon>Saprolegniomycetes</taxon>
        <taxon>Saprolegniales</taxon>
        <taxon>Saprolegniaceae</taxon>
        <taxon>Saprolegnia</taxon>
    </lineage>
</organism>
<dbReference type="VEuPathDB" id="FungiDB:SDRG_16299"/>
<feature type="transmembrane region" description="Helical" evidence="1">
    <location>
        <begin position="377"/>
        <end position="398"/>
    </location>
</feature>
<proteinExistence type="predicted"/>
<evidence type="ECO:0000313" key="2">
    <source>
        <dbReference type="EMBL" id="EQC25850.1"/>
    </source>
</evidence>
<evidence type="ECO:0000313" key="3">
    <source>
        <dbReference type="Proteomes" id="UP000030762"/>
    </source>
</evidence>
<dbReference type="InParanoid" id="T0PXT6"/>
<feature type="transmembrane region" description="Helical" evidence="1">
    <location>
        <begin position="196"/>
        <end position="217"/>
    </location>
</feature>
<accession>T0PXT6</accession>
<name>T0PXT6_SAPDV</name>
<protein>
    <submittedName>
        <fullName evidence="2">Uncharacterized protein</fullName>
    </submittedName>
</protein>
<reference evidence="2 3" key="1">
    <citation type="submission" date="2012-04" db="EMBL/GenBank/DDBJ databases">
        <title>The Genome Sequence of Saprolegnia declina VS20.</title>
        <authorList>
            <consortium name="The Broad Institute Genome Sequencing Platform"/>
            <person name="Russ C."/>
            <person name="Nusbaum C."/>
            <person name="Tyler B."/>
            <person name="van West P."/>
            <person name="Dieguez-Uribeondo J."/>
            <person name="de Bruijn I."/>
            <person name="Tripathy S."/>
            <person name="Jiang R."/>
            <person name="Young S.K."/>
            <person name="Zeng Q."/>
            <person name="Gargeya S."/>
            <person name="Fitzgerald M."/>
            <person name="Haas B."/>
            <person name="Abouelleil A."/>
            <person name="Alvarado L."/>
            <person name="Arachchi H.M."/>
            <person name="Berlin A."/>
            <person name="Chapman S.B."/>
            <person name="Goldberg J."/>
            <person name="Griggs A."/>
            <person name="Gujja S."/>
            <person name="Hansen M."/>
            <person name="Howarth C."/>
            <person name="Imamovic A."/>
            <person name="Larimer J."/>
            <person name="McCowen C."/>
            <person name="Montmayeur A."/>
            <person name="Murphy C."/>
            <person name="Neiman D."/>
            <person name="Pearson M."/>
            <person name="Priest M."/>
            <person name="Roberts A."/>
            <person name="Saif S."/>
            <person name="Shea T."/>
            <person name="Sisk P."/>
            <person name="Sykes S."/>
            <person name="Wortman J."/>
            <person name="Nusbaum C."/>
            <person name="Birren B."/>
        </authorList>
    </citation>
    <scope>NUCLEOTIDE SEQUENCE [LARGE SCALE GENOMIC DNA]</scope>
    <source>
        <strain evidence="2 3">VS20</strain>
    </source>
</reference>
<keyword evidence="3" id="KW-1185">Reference proteome</keyword>
<keyword evidence="1" id="KW-1133">Transmembrane helix</keyword>
<keyword evidence="1" id="KW-0472">Membrane</keyword>
<feature type="transmembrane region" description="Helical" evidence="1">
    <location>
        <begin position="335"/>
        <end position="365"/>
    </location>
</feature>
<dbReference type="GeneID" id="19957026"/>
<sequence>MKTTCVRPKSSAPTVDVLPPVFGVRWNWRAVAVSVVMAVNVATMPLVSYLSEPLPWAHDTNATALVSRCAVNVSMCTSDALRFFQAHASVVSNRNRYYHSQDLDMLQTSLRLPLENETSASWVDSLPYSFYFSLDQVRWATLVAHGELNATGNVAVSRCLGLPVLLSVLWLSRKDGDYSDKANIYFGYQIAPHAQVAAYVKCVGRVCFAVYILYYMWRHYYRHYQHLLQSLHQYGLYKARPGTVFEIIVGDPTSVILLHPIVPLFFAIDVASSPNYLASASVRVVQVANAQAFCLGCLYLSRTVLFAYGVILLASAGAKALKREHWFTTDVDPTLVAVVVVLIAGPLTLLLAQIPPLMTCFHYLFASTTDDAQATEMVYALLLYALIIGSVPVLLIVASKCRRASQKTHKVVAPAPSKRTRRTALREGWDLKQRLSMHFVYQGLPTGAVLQPVGGSVYELFARHQCCRKHLGMSLRGEDCYVLYEEAPGRVIEVRLSLLSSLDTRFLAQLQRANTGGIGSVATFPTPFCIPSFRR</sequence>
<feature type="transmembrane region" description="Helical" evidence="1">
    <location>
        <begin position="288"/>
        <end position="314"/>
    </location>
</feature>
<dbReference type="RefSeq" id="XP_008620725.1">
    <property type="nucleotide sequence ID" value="XM_008622503.1"/>
</dbReference>
<dbReference type="EMBL" id="JH767253">
    <property type="protein sequence ID" value="EQC25850.1"/>
    <property type="molecule type" value="Genomic_DNA"/>
</dbReference>